<dbReference type="EMBL" id="CATKSN020000645">
    <property type="protein sequence ID" value="CAI9150083.1"/>
    <property type="molecule type" value="Genomic_DNA"/>
</dbReference>
<proteinExistence type="predicted"/>
<dbReference type="Proteomes" id="UP001176941">
    <property type="component" value="Unassembled WGS sequence"/>
</dbReference>
<comment type="caution">
    <text evidence="1">The sequence shown here is derived from an EMBL/GenBank/DDBJ whole genome shotgun (WGS) entry which is preliminary data.</text>
</comment>
<keyword evidence="2" id="KW-1185">Reference proteome</keyword>
<gene>
    <name evidence="1" type="ORF">MRATA1EN1_LOCUS31701</name>
</gene>
<organism evidence="1 2">
    <name type="scientific">Rangifer tarandus platyrhynchus</name>
    <name type="common">Svalbard reindeer</name>
    <dbReference type="NCBI Taxonomy" id="3082113"/>
    <lineage>
        <taxon>Eukaryota</taxon>
        <taxon>Metazoa</taxon>
        <taxon>Chordata</taxon>
        <taxon>Craniata</taxon>
        <taxon>Vertebrata</taxon>
        <taxon>Euteleostomi</taxon>
        <taxon>Mammalia</taxon>
        <taxon>Eutheria</taxon>
        <taxon>Laurasiatheria</taxon>
        <taxon>Artiodactyla</taxon>
        <taxon>Ruminantia</taxon>
        <taxon>Pecora</taxon>
        <taxon>Cervidae</taxon>
        <taxon>Odocoileinae</taxon>
        <taxon>Rangifer</taxon>
    </lineage>
</organism>
<evidence type="ECO:0000313" key="2">
    <source>
        <dbReference type="Proteomes" id="UP001176941"/>
    </source>
</evidence>
<accession>A0ABN8XKY1</accession>
<name>A0ABN8XKY1_RANTA</name>
<reference evidence="1" key="1">
    <citation type="submission" date="2023-04" db="EMBL/GenBank/DDBJ databases">
        <authorList>
            <consortium name="ELIXIR-Norway"/>
        </authorList>
    </citation>
    <scope>NUCLEOTIDE SEQUENCE [LARGE SCALE GENOMIC DNA]</scope>
</reference>
<protein>
    <submittedName>
        <fullName evidence="1">Uncharacterized protein</fullName>
    </submittedName>
</protein>
<sequence length="126" mass="14159">MKTYTHVYTPLFNFTFLSTAVIKCEARIFSLEQLIIHPFGKHLSWVVGVGDLIVWKGLFLKLLFAVFISQVRAHPCRAVIQQRLVVSEACSLPPPWASVPLSQVEISYPSNQTSDHAGACSLHIFF</sequence>
<evidence type="ECO:0000313" key="1">
    <source>
        <dbReference type="EMBL" id="CAI9150083.1"/>
    </source>
</evidence>